<dbReference type="SMART" id="SM00849">
    <property type="entry name" value="Lactamase_B"/>
    <property type="match status" value="1"/>
</dbReference>
<dbReference type="CDD" id="cd16295">
    <property type="entry name" value="TTHA0252-CPSF-like_MBL-fold"/>
    <property type="match status" value="1"/>
</dbReference>
<evidence type="ECO:0000259" key="2">
    <source>
        <dbReference type="SMART" id="SM00849"/>
    </source>
</evidence>
<organism evidence="4 5">
    <name type="scientific">Hydrogenophaga intermedia</name>
    <dbReference type="NCBI Taxonomy" id="65786"/>
    <lineage>
        <taxon>Bacteria</taxon>
        <taxon>Pseudomonadati</taxon>
        <taxon>Pseudomonadota</taxon>
        <taxon>Betaproteobacteria</taxon>
        <taxon>Burkholderiales</taxon>
        <taxon>Comamonadaceae</taxon>
        <taxon>Hydrogenophaga</taxon>
    </lineage>
</organism>
<sequence length="457" mass="49387">MPRMGVSIRFLGGAGTVTGSKYLVEHNGQRLLVDCGLFQGYKQYRLRNREPLAVPPGDIGAVLLTHAHIDHSGHFPLLAKQGFKGKAWCTSATRDLLHVMLPDSGHLQEEEAEYANRKGFSKHHPALPLYTEDDARRSLKLLHTARPHEAFQPLPGWTAHFSGAGHILGAASVLLEVGGRRLLFSGDLGRPDDALMLPPEPPPAADVVVCESTYGNRLHPTEDLLAELGPALARAAARGGTAVVPVFAVGRAQAVLLAIARLKARGDLPHGLPVYLDSPMAVATTELYERHVGQHRLDAAQCREMERTAHLVTSVEQSKAIAQRHGPKVILAASGMATGGRVLHHLTQHLHDHRAMVVLAGYQAPGTRGALLAGGVKSLRIFGQQWPVRAEVVQLTAGSAHADADQLMAWLRSLPQAPRRTFVTHGDMDAADALRLRVEHELGWPALVPEHGSTWPA</sequence>
<name>A0A1L1PKF6_HYDIT</name>
<feature type="domain" description="Metallo-beta-lactamase" evidence="2">
    <location>
        <begin position="18"/>
        <end position="232"/>
    </location>
</feature>
<dbReference type="GO" id="GO:0016787">
    <property type="term" value="F:hydrolase activity"/>
    <property type="evidence" value="ECO:0007669"/>
    <property type="project" value="UniProtKB-KW"/>
</dbReference>
<evidence type="ECO:0000259" key="3">
    <source>
        <dbReference type="SMART" id="SM01027"/>
    </source>
</evidence>
<reference evidence="5" key="1">
    <citation type="submission" date="2014-02" db="EMBL/GenBank/DDBJ databases">
        <authorList>
            <person name="Gan H."/>
        </authorList>
    </citation>
    <scope>NUCLEOTIDE SEQUENCE [LARGE SCALE GENOMIC DNA]</scope>
    <source>
        <strain evidence="5">S1</strain>
    </source>
</reference>
<keyword evidence="1" id="KW-0378">Hydrolase</keyword>
<dbReference type="SUPFAM" id="SSF56281">
    <property type="entry name" value="Metallo-hydrolase/oxidoreductase"/>
    <property type="match status" value="1"/>
</dbReference>
<accession>A0A1L1PKF6</accession>
<proteinExistence type="predicted"/>
<dbReference type="InterPro" id="IPR022712">
    <property type="entry name" value="Beta_Casp"/>
</dbReference>
<dbReference type="EMBL" id="CCAE010000020">
    <property type="protein sequence ID" value="CDN88219.1"/>
    <property type="molecule type" value="Genomic_DNA"/>
</dbReference>
<reference evidence="5" key="2">
    <citation type="submission" date="2014-11" db="EMBL/GenBank/DDBJ databases">
        <title>Draft genome sequence of Hydrogenophaga intermedia S1.</title>
        <authorList>
            <person name="Gan H.M."/>
            <person name="Chew T.H."/>
            <person name="Stolz A."/>
        </authorList>
    </citation>
    <scope>NUCLEOTIDE SEQUENCE [LARGE SCALE GENOMIC DNA]</scope>
    <source>
        <strain evidence="5">S1</strain>
    </source>
</reference>
<dbReference type="Pfam" id="PF10996">
    <property type="entry name" value="Beta-Casp"/>
    <property type="match status" value="1"/>
</dbReference>
<dbReference type="Gene3D" id="3.60.15.10">
    <property type="entry name" value="Ribonuclease Z/Hydroxyacylglutathione hydrolase-like"/>
    <property type="match status" value="1"/>
</dbReference>
<dbReference type="InterPro" id="IPR001279">
    <property type="entry name" value="Metallo-B-lactamas"/>
</dbReference>
<dbReference type="InterPro" id="IPR036866">
    <property type="entry name" value="RibonucZ/Hydroxyglut_hydro"/>
</dbReference>
<dbReference type="Pfam" id="PF00753">
    <property type="entry name" value="Lactamase_B"/>
    <property type="match status" value="1"/>
</dbReference>
<evidence type="ECO:0000256" key="1">
    <source>
        <dbReference type="ARBA" id="ARBA00022801"/>
    </source>
</evidence>
<dbReference type="Proteomes" id="UP000028878">
    <property type="component" value="Unassembled WGS sequence"/>
</dbReference>
<keyword evidence="5" id="KW-1185">Reference proteome</keyword>
<evidence type="ECO:0000313" key="5">
    <source>
        <dbReference type="Proteomes" id="UP000028878"/>
    </source>
</evidence>
<dbReference type="SMART" id="SM01027">
    <property type="entry name" value="Beta-Casp"/>
    <property type="match status" value="1"/>
</dbReference>
<protein>
    <submittedName>
        <fullName evidence="4">RNA-metabolising metallo-beta-lactamase</fullName>
    </submittedName>
</protein>
<dbReference type="PANTHER" id="PTHR11203">
    <property type="entry name" value="CLEAVAGE AND POLYADENYLATION SPECIFICITY FACTOR FAMILY MEMBER"/>
    <property type="match status" value="1"/>
</dbReference>
<feature type="domain" description="Beta-Casp" evidence="3">
    <location>
        <begin position="252"/>
        <end position="372"/>
    </location>
</feature>
<dbReference type="PANTHER" id="PTHR11203:SF37">
    <property type="entry name" value="INTEGRATOR COMPLEX SUBUNIT 11"/>
    <property type="match status" value="1"/>
</dbReference>
<gene>
    <name evidence="4" type="ORF">BN948_02652</name>
</gene>
<dbReference type="Gene3D" id="3.40.50.10890">
    <property type="match status" value="1"/>
</dbReference>
<dbReference type="AlphaFoldDB" id="A0A1L1PKF6"/>
<dbReference type="InterPro" id="IPR011108">
    <property type="entry name" value="RMMBL"/>
</dbReference>
<dbReference type="GO" id="GO:0004521">
    <property type="term" value="F:RNA endonuclease activity"/>
    <property type="evidence" value="ECO:0007669"/>
    <property type="project" value="TreeGrafter"/>
</dbReference>
<dbReference type="InterPro" id="IPR050698">
    <property type="entry name" value="MBL"/>
</dbReference>
<evidence type="ECO:0000313" key="4">
    <source>
        <dbReference type="EMBL" id="CDN88219.1"/>
    </source>
</evidence>
<dbReference type="Pfam" id="PF07521">
    <property type="entry name" value="RMMBL"/>
    <property type="match status" value="1"/>
</dbReference>